<evidence type="ECO:0000313" key="1">
    <source>
        <dbReference type="EMBL" id="PTB36826.1"/>
    </source>
</evidence>
<gene>
    <name evidence="1" type="ORF">M441DRAFT_270166</name>
</gene>
<protein>
    <submittedName>
        <fullName evidence="1">Uncharacterized protein</fullName>
    </submittedName>
</protein>
<evidence type="ECO:0000313" key="2">
    <source>
        <dbReference type="Proteomes" id="UP000240493"/>
    </source>
</evidence>
<reference evidence="1 2" key="1">
    <citation type="submission" date="2016-07" db="EMBL/GenBank/DDBJ databases">
        <title>Multiple horizontal gene transfer events from other fungi enriched the ability of initially mycotrophic Trichoderma (Ascomycota) to feed on dead plant biomass.</title>
        <authorList>
            <consortium name="DOE Joint Genome Institute"/>
            <person name="Aerts A."/>
            <person name="Atanasova L."/>
            <person name="Chenthamara K."/>
            <person name="Zhang J."/>
            <person name="Grujic M."/>
            <person name="Henrissat B."/>
            <person name="Kuo A."/>
            <person name="Salamov A."/>
            <person name="Lipzen A."/>
            <person name="Labutti K."/>
            <person name="Barry K."/>
            <person name="Miao Y."/>
            <person name="Rahimi M.J."/>
            <person name="Shen Q."/>
            <person name="Grigoriev I.V."/>
            <person name="Kubicek C.P."/>
            <person name="Druzhinina I.S."/>
        </authorList>
    </citation>
    <scope>NUCLEOTIDE SEQUENCE [LARGE SCALE GENOMIC DNA]</scope>
    <source>
        <strain evidence="1 2">CBS 433.97</strain>
    </source>
</reference>
<dbReference type="AlphaFoldDB" id="A0A2T3YWA4"/>
<dbReference type="Proteomes" id="UP000240493">
    <property type="component" value="Unassembled WGS sequence"/>
</dbReference>
<keyword evidence="2" id="KW-1185">Reference proteome</keyword>
<proteinExistence type="predicted"/>
<sequence>MKYHRLVISENSHLALPHSLPKNLIWLSCLAQLHFSWIKLVSPRMLSAGPSTMMSRHVTCGGPFGSEPVLRELGVYESVRFARISVMLPVQAISRPERVLCLSGLSPGPKRRLLPRKGALLKQERHAKKGVKKITLVSLCISSAVPSNTQMRFPPENTCPLLIHVSTEFHRDSWHKNRSGPLRLLLNIGPHTFRQESSLPEEPPVPDLARAVEALLLDWRLEIRSILAVNGTKY</sequence>
<organism evidence="1 2">
    <name type="scientific">Trichoderma asperellum (strain ATCC 204424 / CBS 433.97 / NBRC 101777)</name>
    <dbReference type="NCBI Taxonomy" id="1042311"/>
    <lineage>
        <taxon>Eukaryota</taxon>
        <taxon>Fungi</taxon>
        <taxon>Dikarya</taxon>
        <taxon>Ascomycota</taxon>
        <taxon>Pezizomycotina</taxon>
        <taxon>Sordariomycetes</taxon>
        <taxon>Hypocreomycetidae</taxon>
        <taxon>Hypocreales</taxon>
        <taxon>Hypocreaceae</taxon>
        <taxon>Trichoderma</taxon>
    </lineage>
</organism>
<dbReference type="EMBL" id="KZ679269">
    <property type="protein sequence ID" value="PTB36826.1"/>
    <property type="molecule type" value="Genomic_DNA"/>
</dbReference>
<accession>A0A2T3YWA4</accession>
<name>A0A2T3YWA4_TRIA4</name>